<reference evidence="2 3" key="1">
    <citation type="submission" date="2016-11" db="EMBL/GenBank/DDBJ databases">
        <authorList>
            <person name="Jaros S."/>
            <person name="Januszkiewicz K."/>
            <person name="Wedrychowicz H."/>
        </authorList>
    </citation>
    <scope>NUCLEOTIDE SEQUENCE [LARGE SCALE GENOMIC DNA]</scope>
    <source>
        <strain evidence="2 3">OK807</strain>
    </source>
</reference>
<evidence type="ECO:0000256" key="1">
    <source>
        <dbReference type="SAM" id="MobiDB-lite"/>
    </source>
</evidence>
<dbReference type="Proteomes" id="UP000181909">
    <property type="component" value="Unassembled WGS sequence"/>
</dbReference>
<evidence type="ECO:0000313" key="3">
    <source>
        <dbReference type="Proteomes" id="UP000181909"/>
    </source>
</evidence>
<feature type="compositionally biased region" description="Polar residues" evidence="1">
    <location>
        <begin position="94"/>
        <end position="106"/>
    </location>
</feature>
<dbReference type="AlphaFoldDB" id="A0A1K2EBE7"/>
<feature type="region of interest" description="Disordered" evidence="1">
    <location>
        <begin position="41"/>
        <end position="106"/>
    </location>
</feature>
<protein>
    <submittedName>
        <fullName evidence="2">Uncharacterized protein</fullName>
    </submittedName>
</protein>
<feature type="compositionally biased region" description="Basic and acidic residues" evidence="1">
    <location>
        <begin position="55"/>
        <end position="75"/>
    </location>
</feature>
<sequence length="115" mass="12898">MDAREDKYDRSAIDVQPHPPYVEPLKCWECGVDVHVRHGNADDLDSKSSHCVKNPGKDHGPRCPYDLERRGKELVDPSQNGGPQGRARRGQGTMFPNKTYRGSNRQTRCLVAAGR</sequence>
<dbReference type="STRING" id="1893.SAMN02787144_10186"/>
<dbReference type="EMBL" id="FPJO01000018">
    <property type="protein sequence ID" value="SFY32264.1"/>
    <property type="molecule type" value="Genomic_DNA"/>
</dbReference>
<accession>A0A1K2EBE7</accession>
<name>A0A1K2EBE7_STRAR</name>
<proteinExistence type="predicted"/>
<gene>
    <name evidence="2" type="ORF">SAMN02787144_10186</name>
</gene>
<evidence type="ECO:0000313" key="2">
    <source>
        <dbReference type="EMBL" id="SFY32264.1"/>
    </source>
</evidence>
<organism evidence="2 3">
    <name type="scientific">Streptomyces atratus</name>
    <dbReference type="NCBI Taxonomy" id="1893"/>
    <lineage>
        <taxon>Bacteria</taxon>
        <taxon>Bacillati</taxon>
        <taxon>Actinomycetota</taxon>
        <taxon>Actinomycetes</taxon>
        <taxon>Kitasatosporales</taxon>
        <taxon>Streptomycetaceae</taxon>
        <taxon>Streptomyces</taxon>
    </lineage>
</organism>